<keyword evidence="6" id="KW-1185">Reference proteome</keyword>
<name>A0ABW1R174_9ACTN</name>
<accession>A0ABW1R174</accession>
<dbReference type="EMBL" id="JBHSQI010000005">
    <property type="protein sequence ID" value="MFC6154353.1"/>
    <property type="molecule type" value="Genomic_DNA"/>
</dbReference>
<evidence type="ECO:0000256" key="1">
    <source>
        <dbReference type="ARBA" id="ARBA00004196"/>
    </source>
</evidence>
<dbReference type="InterPro" id="IPR028082">
    <property type="entry name" value="Peripla_BP_I"/>
</dbReference>
<evidence type="ECO:0000256" key="2">
    <source>
        <dbReference type="ARBA" id="ARBA00022729"/>
    </source>
</evidence>
<proteinExistence type="predicted"/>
<dbReference type="PANTHER" id="PTHR30036:SF1">
    <property type="entry name" value="D-XYLOSE-BINDING PERIPLASMIC PROTEIN"/>
    <property type="match status" value="1"/>
</dbReference>
<feature type="domain" description="Periplasmic binding protein" evidence="4">
    <location>
        <begin position="33"/>
        <end position="292"/>
    </location>
</feature>
<protein>
    <submittedName>
        <fullName evidence="5">Substrate-binding domain-containing protein</fullName>
    </submittedName>
</protein>
<dbReference type="Pfam" id="PF13407">
    <property type="entry name" value="Peripla_BP_4"/>
    <property type="match status" value="1"/>
</dbReference>
<reference evidence="6" key="1">
    <citation type="journal article" date="2019" name="Int. J. Syst. Evol. Microbiol.">
        <title>The Global Catalogue of Microorganisms (GCM) 10K type strain sequencing project: providing services to taxonomists for standard genome sequencing and annotation.</title>
        <authorList>
            <consortium name="The Broad Institute Genomics Platform"/>
            <consortium name="The Broad Institute Genome Sequencing Center for Infectious Disease"/>
            <person name="Wu L."/>
            <person name="Ma J."/>
        </authorList>
    </citation>
    <scope>NUCLEOTIDE SEQUENCE [LARGE SCALE GENOMIC DNA]</scope>
    <source>
        <strain evidence="6">DFY28</strain>
    </source>
</reference>
<dbReference type="InterPro" id="IPR050555">
    <property type="entry name" value="Bact_Solute-Bind_Prot2"/>
</dbReference>
<evidence type="ECO:0000259" key="4">
    <source>
        <dbReference type="Pfam" id="PF13407"/>
    </source>
</evidence>
<keyword evidence="2 3" id="KW-0732">Signal</keyword>
<feature type="signal peptide" evidence="3">
    <location>
        <begin position="1"/>
        <end position="21"/>
    </location>
</feature>
<dbReference type="RefSeq" id="WP_128221473.1">
    <property type="nucleotide sequence ID" value="NZ_CP034929.1"/>
</dbReference>
<dbReference type="PANTHER" id="PTHR30036">
    <property type="entry name" value="D-XYLOSE-BINDING PERIPLASMIC PROTEIN"/>
    <property type="match status" value="1"/>
</dbReference>
<gene>
    <name evidence="5" type="ORF">ACFPWU_11855</name>
</gene>
<comment type="subcellular location">
    <subcellularLocation>
        <location evidence="1">Cell envelope</location>
    </subcellularLocation>
</comment>
<dbReference type="Gene3D" id="3.40.50.2300">
    <property type="match status" value="2"/>
</dbReference>
<organism evidence="5 6">
    <name type="scientific">Nocardioides yefusunii</name>
    <dbReference type="NCBI Taxonomy" id="2500546"/>
    <lineage>
        <taxon>Bacteria</taxon>
        <taxon>Bacillati</taxon>
        <taxon>Actinomycetota</taxon>
        <taxon>Actinomycetes</taxon>
        <taxon>Propionibacteriales</taxon>
        <taxon>Nocardioidaceae</taxon>
        <taxon>Nocardioides</taxon>
    </lineage>
</organism>
<feature type="chain" id="PRO_5046164433" evidence="3">
    <location>
        <begin position="22"/>
        <end position="353"/>
    </location>
</feature>
<comment type="caution">
    <text evidence="5">The sequence shown here is derived from an EMBL/GenBank/DDBJ whole genome shotgun (WGS) entry which is preliminary data.</text>
</comment>
<dbReference type="InterPro" id="IPR025997">
    <property type="entry name" value="SBP_2_dom"/>
</dbReference>
<dbReference type="Proteomes" id="UP001596098">
    <property type="component" value="Unassembled WGS sequence"/>
</dbReference>
<evidence type="ECO:0000313" key="6">
    <source>
        <dbReference type="Proteomes" id="UP001596098"/>
    </source>
</evidence>
<evidence type="ECO:0000256" key="3">
    <source>
        <dbReference type="SAM" id="SignalP"/>
    </source>
</evidence>
<dbReference type="SUPFAM" id="SSF53822">
    <property type="entry name" value="Periplasmic binding protein-like I"/>
    <property type="match status" value="1"/>
</dbReference>
<sequence>MHLLGTRTALALTAMFAAAGASGCSGDDPAYVGFLLASDEGQRWSELDEPAFRAELEELCIGCVYQTRNAEGSAERQAEQFSELVDAGAKVVVLNAVDAAAAATLVTEHPDVSVIAYDRFVEGAAHFVSVDAAVAGTLAAETALDAVAAKKPSGASASVLVLRGPADDPDAEAQAAAVNDVLTSRGATVRATLTPTTRAGTEATAFVRANASAVGKVDAVIGGDDGQAAGVVSALSDLGVTGDAWPYVTGRDADLSAVRRVVAGKQGMTVHTHPTEMAEQAAALAVDLLAGDDPRDNPDLDVVDHRGVASVILTPGPVTRTTVANTVVRDRTWSIEQICAGDVMDHCAELGLY</sequence>
<dbReference type="PROSITE" id="PS51257">
    <property type="entry name" value="PROKAR_LIPOPROTEIN"/>
    <property type="match status" value="1"/>
</dbReference>
<evidence type="ECO:0000313" key="5">
    <source>
        <dbReference type="EMBL" id="MFC6154353.1"/>
    </source>
</evidence>